<feature type="region of interest" description="Disordered" evidence="1">
    <location>
        <begin position="43"/>
        <end position="77"/>
    </location>
</feature>
<name>A0A6B0UP57_IXORI</name>
<proteinExistence type="predicted"/>
<evidence type="ECO:0000256" key="1">
    <source>
        <dbReference type="SAM" id="MobiDB-lite"/>
    </source>
</evidence>
<accession>A0A6B0UP57</accession>
<protein>
    <submittedName>
        <fullName evidence="2">Uncharacterized protein</fullName>
    </submittedName>
</protein>
<dbReference type="AlphaFoldDB" id="A0A6B0UP57"/>
<feature type="compositionally biased region" description="Polar residues" evidence="1">
    <location>
        <begin position="50"/>
        <end position="68"/>
    </location>
</feature>
<sequence length="122" mass="13908">MTHPQFFFIPFSVIYGRILSRQTCAKCYQKLGPKSYEGICSRTVEDKQTRQNGKPQQGNRLQSRTGPASRSRIGASEKAWSLLPQKELVWEDQDGSLHSFSVRLHHLLPIRTDVSVCTFPQS</sequence>
<evidence type="ECO:0000313" key="2">
    <source>
        <dbReference type="EMBL" id="MXU91406.1"/>
    </source>
</evidence>
<dbReference type="EMBL" id="GIFC01009323">
    <property type="protein sequence ID" value="MXU91406.1"/>
    <property type="molecule type" value="Transcribed_RNA"/>
</dbReference>
<reference evidence="2" key="1">
    <citation type="submission" date="2019-12" db="EMBL/GenBank/DDBJ databases">
        <title>An insight into the sialome of adult female Ixodes ricinus ticks feeding for 6 days.</title>
        <authorList>
            <person name="Perner J."/>
            <person name="Ribeiro J.M.C."/>
        </authorList>
    </citation>
    <scope>NUCLEOTIDE SEQUENCE</scope>
    <source>
        <strain evidence="2">Semi-engorged</strain>
        <tissue evidence="2">Salivary glands</tissue>
    </source>
</reference>
<organism evidence="2">
    <name type="scientific">Ixodes ricinus</name>
    <name type="common">Common tick</name>
    <name type="synonym">Acarus ricinus</name>
    <dbReference type="NCBI Taxonomy" id="34613"/>
    <lineage>
        <taxon>Eukaryota</taxon>
        <taxon>Metazoa</taxon>
        <taxon>Ecdysozoa</taxon>
        <taxon>Arthropoda</taxon>
        <taxon>Chelicerata</taxon>
        <taxon>Arachnida</taxon>
        <taxon>Acari</taxon>
        <taxon>Parasitiformes</taxon>
        <taxon>Ixodida</taxon>
        <taxon>Ixodoidea</taxon>
        <taxon>Ixodidae</taxon>
        <taxon>Ixodinae</taxon>
        <taxon>Ixodes</taxon>
    </lineage>
</organism>